<reference evidence="3 4" key="1">
    <citation type="submission" date="2022-03" db="EMBL/GenBank/DDBJ databases">
        <authorList>
            <person name="Nunn A."/>
            <person name="Chopra R."/>
            <person name="Nunn A."/>
            <person name="Contreras Garrido A."/>
        </authorList>
    </citation>
    <scope>NUCLEOTIDE SEQUENCE [LARGE SCALE GENOMIC DNA]</scope>
</reference>
<dbReference type="Pfam" id="PF00226">
    <property type="entry name" value="DnaJ"/>
    <property type="match status" value="1"/>
</dbReference>
<gene>
    <name evidence="3" type="ORF">TAV2_LOCUS5233</name>
</gene>
<accession>A0AAU9RM50</accession>
<dbReference type="PRINTS" id="PR00625">
    <property type="entry name" value="JDOMAIN"/>
</dbReference>
<feature type="region of interest" description="Disordered" evidence="1">
    <location>
        <begin position="119"/>
        <end position="167"/>
    </location>
</feature>
<evidence type="ECO:0000313" key="4">
    <source>
        <dbReference type="Proteomes" id="UP000836841"/>
    </source>
</evidence>
<sequence>MEEAKRALDIAERKLSEKDYDGAKKFVNKARNLYPKLDGLKQVLTIIDVYIGGVESDWYGILGVDPLADDETLKKQYKKLALCLHPDKNRFNGAEGAFKLVSDACCLLSDKAKRIAYDQKRKSKEVKQKKRERQPQHEPASSSTKRGRQPQHEPASSSTSESDKAKDAEEEWRRWFGKYREDVAAAAAKVNENSTREAQEKWKRWLDQYRADVAAAAAKVHEDSTCEAETLFKKPMRTTENANCTAFLRIR</sequence>
<name>A0AAU9RM50_THLAR</name>
<feature type="compositionally biased region" description="Basic residues" evidence="1">
    <location>
        <begin position="121"/>
        <end position="132"/>
    </location>
</feature>
<dbReference type="CDD" id="cd06257">
    <property type="entry name" value="DnaJ"/>
    <property type="match status" value="1"/>
</dbReference>
<evidence type="ECO:0000313" key="3">
    <source>
        <dbReference type="EMBL" id="CAH2043491.1"/>
    </source>
</evidence>
<keyword evidence="4" id="KW-1185">Reference proteome</keyword>
<feature type="domain" description="J" evidence="2">
    <location>
        <begin position="57"/>
        <end position="121"/>
    </location>
</feature>
<proteinExistence type="predicted"/>
<dbReference type="InterPro" id="IPR001623">
    <property type="entry name" value="DnaJ_domain"/>
</dbReference>
<evidence type="ECO:0000256" key="1">
    <source>
        <dbReference type="SAM" id="MobiDB-lite"/>
    </source>
</evidence>
<dbReference type="SMART" id="SM00271">
    <property type="entry name" value="DnaJ"/>
    <property type="match status" value="1"/>
</dbReference>
<dbReference type="Proteomes" id="UP000836841">
    <property type="component" value="Chromosome 2"/>
</dbReference>
<dbReference type="InterPro" id="IPR036869">
    <property type="entry name" value="J_dom_sf"/>
</dbReference>
<dbReference type="Gene3D" id="1.10.287.110">
    <property type="entry name" value="DnaJ domain"/>
    <property type="match status" value="1"/>
</dbReference>
<dbReference type="AlphaFoldDB" id="A0AAU9RM50"/>
<dbReference type="SUPFAM" id="SSF46565">
    <property type="entry name" value="Chaperone J-domain"/>
    <property type="match status" value="1"/>
</dbReference>
<dbReference type="PROSITE" id="PS50076">
    <property type="entry name" value="DNAJ_2"/>
    <property type="match status" value="1"/>
</dbReference>
<organism evidence="3 4">
    <name type="scientific">Thlaspi arvense</name>
    <name type="common">Field penny-cress</name>
    <dbReference type="NCBI Taxonomy" id="13288"/>
    <lineage>
        <taxon>Eukaryota</taxon>
        <taxon>Viridiplantae</taxon>
        <taxon>Streptophyta</taxon>
        <taxon>Embryophyta</taxon>
        <taxon>Tracheophyta</taxon>
        <taxon>Spermatophyta</taxon>
        <taxon>Magnoliopsida</taxon>
        <taxon>eudicotyledons</taxon>
        <taxon>Gunneridae</taxon>
        <taxon>Pentapetalae</taxon>
        <taxon>rosids</taxon>
        <taxon>malvids</taxon>
        <taxon>Brassicales</taxon>
        <taxon>Brassicaceae</taxon>
        <taxon>Thlaspideae</taxon>
        <taxon>Thlaspi</taxon>
    </lineage>
</organism>
<protein>
    <recommendedName>
        <fullName evidence="2">J domain-containing protein</fullName>
    </recommendedName>
</protein>
<dbReference type="PANTHER" id="PTHR44137:SF32">
    <property type="entry name" value="DNAJ HEAT SHOCK AMINO-TERMINAL DOMAIN PROTEIN"/>
    <property type="match status" value="1"/>
</dbReference>
<dbReference type="EMBL" id="OU466858">
    <property type="protein sequence ID" value="CAH2043491.1"/>
    <property type="molecule type" value="Genomic_DNA"/>
</dbReference>
<dbReference type="PANTHER" id="PTHR44137">
    <property type="entry name" value="BNAC03G44070D PROTEIN"/>
    <property type="match status" value="1"/>
</dbReference>
<evidence type="ECO:0000259" key="2">
    <source>
        <dbReference type="PROSITE" id="PS50076"/>
    </source>
</evidence>